<proteinExistence type="predicted"/>
<evidence type="ECO:0000313" key="2">
    <source>
        <dbReference type="Proteomes" id="UP001161390"/>
    </source>
</evidence>
<gene>
    <name evidence="1" type="ORF">GCM10007854_18660</name>
</gene>
<dbReference type="EMBL" id="BSNJ01000004">
    <property type="protein sequence ID" value="GLQ20911.1"/>
    <property type="molecule type" value="Genomic_DNA"/>
</dbReference>
<accession>A0ABQ5V0E0</accession>
<sequence length="143" mass="16011">MSDTILGALYQLTRLQVMTASDPTVFGTNHQAYIYGWQNGVYPALNDTMNFHKPFAAIFDVSAEQTLAVSSYIQNKKLAGITIAFGDLENHFCQKKDGDAMQPLSRGHLIATCRYLKLTTIFPAIHWTRLVEDYPPDVKVIAN</sequence>
<comment type="caution">
    <text evidence="1">The sequence shown here is derived from an EMBL/GenBank/DDBJ whole genome shotgun (WGS) entry which is preliminary data.</text>
</comment>
<name>A0ABQ5V0E0_9PROT</name>
<dbReference type="RefSeq" id="WP_284371935.1">
    <property type="nucleotide sequence ID" value="NZ_BSNJ01000004.1"/>
</dbReference>
<organism evidence="1 2">
    <name type="scientific">Algimonas porphyrae</name>
    <dbReference type="NCBI Taxonomy" id="1128113"/>
    <lineage>
        <taxon>Bacteria</taxon>
        <taxon>Pseudomonadati</taxon>
        <taxon>Pseudomonadota</taxon>
        <taxon>Alphaproteobacteria</taxon>
        <taxon>Maricaulales</taxon>
        <taxon>Robiginitomaculaceae</taxon>
        <taxon>Algimonas</taxon>
    </lineage>
</organism>
<protein>
    <submittedName>
        <fullName evidence="1">Uncharacterized protein</fullName>
    </submittedName>
</protein>
<reference evidence="1" key="1">
    <citation type="journal article" date="2014" name="Int. J. Syst. Evol. Microbiol.">
        <title>Complete genome of a new Firmicutes species belonging to the dominant human colonic microbiota ('Ruminococcus bicirculans') reveals two chromosomes and a selective capacity to utilize plant glucans.</title>
        <authorList>
            <consortium name="NISC Comparative Sequencing Program"/>
            <person name="Wegmann U."/>
            <person name="Louis P."/>
            <person name="Goesmann A."/>
            <person name="Henrissat B."/>
            <person name="Duncan S.H."/>
            <person name="Flint H.J."/>
        </authorList>
    </citation>
    <scope>NUCLEOTIDE SEQUENCE</scope>
    <source>
        <strain evidence="1">NBRC 108216</strain>
    </source>
</reference>
<keyword evidence="2" id="KW-1185">Reference proteome</keyword>
<evidence type="ECO:0000313" key="1">
    <source>
        <dbReference type="EMBL" id="GLQ20911.1"/>
    </source>
</evidence>
<reference evidence="1" key="2">
    <citation type="submission" date="2023-01" db="EMBL/GenBank/DDBJ databases">
        <title>Draft genome sequence of Algimonas porphyrae strain NBRC 108216.</title>
        <authorList>
            <person name="Sun Q."/>
            <person name="Mori K."/>
        </authorList>
    </citation>
    <scope>NUCLEOTIDE SEQUENCE</scope>
    <source>
        <strain evidence="1">NBRC 108216</strain>
    </source>
</reference>
<dbReference type="Proteomes" id="UP001161390">
    <property type="component" value="Unassembled WGS sequence"/>
</dbReference>